<accession>A0ABW4R9J5</accession>
<keyword evidence="1" id="KW-0378">Hydrolase</keyword>
<proteinExistence type="predicted"/>
<dbReference type="EMBL" id="JBHUEN010000043">
    <property type="protein sequence ID" value="MFD1882710.1"/>
    <property type="molecule type" value="Genomic_DNA"/>
</dbReference>
<dbReference type="InterPro" id="IPR035959">
    <property type="entry name" value="RutC-like_sf"/>
</dbReference>
<reference evidence="2" key="1">
    <citation type="journal article" date="2019" name="Int. J. Syst. Evol. Microbiol.">
        <title>The Global Catalogue of Microorganisms (GCM) 10K type strain sequencing project: providing services to taxonomists for standard genome sequencing and annotation.</title>
        <authorList>
            <consortium name="The Broad Institute Genomics Platform"/>
            <consortium name="The Broad Institute Genome Sequencing Center for Infectious Disease"/>
            <person name="Wu L."/>
            <person name="Ma J."/>
        </authorList>
    </citation>
    <scope>NUCLEOTIDE SEQUENCE [LARGE SCALE GENOMIC DNA]</scope>
    <source>
        <strain evidence="2">CCUG 56029</strain>
    </source>
</reference>
<sequence length="131" mass="13825">MDRTPVNPSIWSLKFGFNQAEIFTGATRQLVCSGQTATDADGNPQHPGNMRGQFGLALDNLATLLAAAGMSFANVTRLGIYTTDMDEALKHFDLLGARLGSAGVTPPSTLVGVTRLALPSLMIEIEATAMD</sequence>
<comment type="caution">
    <text evidence="1">The sequence shown here is derived from an EMBL/GenBank/DDBJ whole genome shotgun (WGS) entry which is preliminary data.</text>
</comment>
<dbReference type="Proteomes" id="UP001597213">
    <property type="component" value="Unassembled WGS sequence"/>
</dbReference>
<evidence type="ECO:0000313" key="2">
    <source>
        <dbReference type="Proteomes" id="UP001597213"/>
    </source>
</evidence>
<organism evidence="1 2">
    <name type="scientific">Paracoccus pacificus</name>
    <dbReference type="NCBI Taxonomy" id="1463598"/>
    <lineage>
        <taxon>Bacteria</taxon>
        <taxon>Pseudomonadati</taxon>
        <taxon>Pseudomonadota</taxon>
        <taxon>Alphaproteobacteria</taxon>
        <taxon>Rhodobacterales</taxon>
        <taxon>Paracoccaceae</taxon>
        <taxon>Paracoccus</taxon>
    </lineage>
</organism>
<dbReference type="GO" id="GO:0016787">
    <property type="term" value="F:hydrolase activity"/>
    <property type="evidence" value="ECO:0007669"/>
    <property type="project" value="UniProtKB-KW"/>
</dbReference>
<dbReference type="EC" id="3.5.-.-" evidence="1"/>
<dbReference type="Pfam" id="PF01042">
    <property type="entry name" value="Ribonuc_L-PSP"/>
    <property type="match status" value="1"/>
</dbReference>
<evidence type="ECO:0000313" key="1">
    <source>
        <dbReference type="EMBL" id="MFD1882710.1"/>
    </source>
</evidence>
<dbReference type="PANTHER" id="PTHR43857">
    <property type="entry name" value="BLR7761 PROTEIN"/>
    <property type="match status" value="1"/>
</dbReference>
<dbReference type="PANTHER" id="PTHR43857:SF1">
    <property type="entry name" value="YJGH FAMILY PROTEIN"/>
    <property type="match status" value="1"/>
</dbReference>
<name>A0ABW4R9J5_9RHOB</name>
<dbReference type="InterPro" id="IPR006175">
    <property type="entry name" value="YjgF/YER057c/UK114"/>
</dbReference>
<dbReference type="Gene3D" id="3.30.1330.40">
    <property type="entry name" value="RutC-like"/>
    <property type="match status" value="1"/>
</dbReference>
<gene>
    <name evidence="1" type="ORF">ACFSCT_13380</name>
</gene>
<dbReference type="RefSeq" id="WP_379143486.1">
    <property type="nucleotide sequence ID" value="NZ_JBHUEN010000043.1"/>
</dbReference>
<protein>
    <submittedName>
        <fullName evidence="1">RidA family protein</fullName>
        <ecNumber evidence="1">3.5.-.-</ecNumber>
    </submittedName>
</protein>
<dbReference type="SUPFAM" id="SSF55298">
    <property type="entry name" value="YjgF-like"/>
    <property type="match status" value="1"/>
</dbReference>
<keyword evidence="2" id="KW-1185">Reference proteome</keyword>
<dbReference type="CDD" id="cd00448">
    <property type="entry name" value="YjgF_YER057c_UK114_family"/>
    <property type="match status" value="1"/>
</dbReference>